<organism evidence="7 8">
    <name type="scientific">Strigomonas culicis</name>
    <dbReference type="NCBI Taxonomy" id="28005"/>
    <lineage>
        <taxon>Eukaryota</taxon>
        <taxon>Discoba</taxon>
        <taxon>Euglenozoa</taxon>
        <taxon>Kinetoplastea</taxon>
        <taxon>Metakinetoplastina</taxon>
        <taxon>Trypanosomatida</taxon>
        <taxon>Trypanosomatidae</taxon>
        <taxon>Strigomonadinae</taxon>
        <taxon>Strigomonas</taxon>
    </lineage>
</organism>
<dbReference type="Proteomes" id="UP000015354">
    <property type="component" value="Unassembled WGS sequence"/>
</dbReference>
<dbReference type="PANTHER" id="PTHR10687:SF2">
    <property type="entry name" value="SECRETORY CARRIER-ASSOCIATED MEMBRANE PROTEIN"/>
    <property type="match status" value="1"/>
</dbReference>
<keyword evidence="4 5" id="KW-0472">Membrane</keyword>
<evidence type="ECO:0000313" key="7">
    <source>
        <dbReference type="EMBL" id="EPY35537.1"/>
    </source>
</evidence>
<dbReference type="GO" id="GO:0015031">
    <property type="term" value="P:protein transport"/>
    <property type="evidence" value="ECO:0007669"/>
    <property type="project" value="InterPro"/>
</dbReference>
<dbReference type="GO" id="GO:0032588">
    <property type="term" value="C:trans-Golgi network membrane"/>
    <property type="evidence" value="ECO:0007669"/>
    <property type="project" value="TreeGrafter"/>
</dbReference>
<keyword evidence="3 5" id="KW-1133">Transmembrane helix</keyword>
<reference evidence="7 8" key="1">
    <citation type="journal article" date="2013" name="PLoS ONE">
        <title>Predicting the Proteins of Angomonas deanei, Strigomonas culicis and Their Respective Endosymbionts Reveals New Aspects of the Trypanosomatidae Family.</title>
        <authorList>
            <person name="Motta M.C."/>
            <person name="Martins A.C."/>
            <person name="de Souza S.S."/>
            <person name="Catta-Preta C.M."/>
            <person name="Silva R."/>
            <person name="Klein C.C."/>
            <person name="de Almeida L.G."/>
            <person name="de Lima Cunha O."/>
            <person name="Ciapina L.P."/>
            <person name="Brocchi M."/>
            <person name="Colabardini A.C."/>
            <person name="de Araujo Lima B."/>
            <person name="Machado C.R."/>
            <person name="de Almeida Soares C.M."/>
            <person name="Probst C.M."/>
            <person name="de Menezes C.B."/>
            <person name="Thompson C.E."/>
            <person name="Bartholomeu D.C."/>
            <person name="Gradia D.F."/>
            <person name="Pavoni D.P."/>
            <person name="Grisard E.C."/>
            <person name="Fantinatti-Garboggini F."/>
            <person name="Marchini F.K."/>
            <person name="Rodrigues-Luiz G.F."/>
            <person name="Wagner G."/>
            <person name="Goldman G.H."/>
            <person name="Fietto J.L."/>
            <person name="Elias M.C."/>
            <person name="Goldman M.H."/>
            <person name="Sagot M.F."/>
            <person name="Pereira M."/>
            <person name="Stoco P.H."/>
            <person name="de Mendonca-Neto R.P."/>
            <person name="Teixeira S.M."/>
            <person name="Maciel T.E."/>
            <person name="de Oliveira Mendes T.A."/>
            <person name="Urmenyi T.P."/>
            <person name="de Souza W."/>
            <person name="Schenkman S."/>
            <person name="de Vasconcelos A.T."/>
        </authorList>
    </citation>
    <scope>NUCLEOTIDE SEQUENCE [LARGE SCALE GENOMIC DNA]</scope>
</reference>
<dbReference type="AlphaFoldDB" id="S9UXC3"/>
<evidence type="ECO:0000256" key="2">
    <source>
        <dbReference type="ARBA" id="ARBA00022692"/>
    </source>
</evidence>
<feature type="transmembrane region" description="Helical" evidence="5">
    <location>
        <begin position="67"/>
        <end position="100"/>
    </location>
</feature>
<dbReference type="TCDB" id="8.A.103.1.10">
    <property type="family name" value="the secretory carrier-associated membrane protein (scamp) family"/>
</dbReference>
<dbReference type="PANTHER" id="PTHR10687">
    <property type="entry name" value="SECRETORY CARRIER-ASSOCIATED MEMBRANE PROTEIN SCAMP"/>
    <property type="match status" value="1"/>
</dbReference>
<gene>
    <name evidence="7" type="ORF">STCU_01137</name>
    <name evidence="6" type="ORF">STCU_07531</name>
</gene>
<dbReference type="InterPro" id="IPR007273">
    <property type="entry name" value="SCAMP"/>
</dbReference>
<comment type="caution">
    <text evidence="7">The sequence shown here is derived from an EMBL/GenBank/DDBJ whole genome shotgun (WGS) entry which is preliminary data.</text>
</comment>
<evidence type="ECO:0000313" key="8">
    <source>
        <dbReference type="Proteomes" id="UP000015354"/>
    </source>
</evidence>
<feature type="transmembrane region" description="Helical" evidence="5">
    <location>
        <begin position="177"/>
        <end position="202"/>
    </location>
</feature>
<feature type="transmembrane region" description="Helical" evidence="5">
    <location>
        <begin position="106"/>
        <end position="124"/>
    </location>
</feature>
<dbReference type="GO" id="GO:0055038">
    <property type="term" value="C:recycling endosome membrane"/>
    <property type="evidence" value="ECO:0007669"/>
    <property type="project" value="TreeGrafter"/>
</dbReference>
<reference evidence="7" key="2">
    <citation type="submission" date="2013-03" db="EMBL/GenBank/DDBJ databases">
        <authorList>
            <person name="Motta M.C.M."/>
            <person name="Martins A.C.A."/>
            <person name="Preta C.M.C.C."/>
            <person name="Silva R."/>
            <person name="de Souza S.S."/>
            <person name="Klein C.C."/>
            <person name="de Almeida L.G.P."/>
            <person name="Cunha O.L."/>
            <person name="Colabardini A.C."/>
            <person name="Lima B.A."/>
            <person name="Machado C.R."/>
            <person name="Soares C.M.A."/>
            <person name="de Menezes C.B.A."/>
            <person name="Bartolomeu D.C."/>
            <person name="Grisard E.C."/>
            <person name="Fantinatti-Garboggini F."/>
            <person name="Rodrigues-Luiz G.F."/>
            <person name="Wagner G."/>
            <person name="Goldman G.H."/>
            <person name="Fietto J.L.R."/>
            <person name="Ciapina L.P."/>
            <person name="Brocchi M."/>
            <person name="Elias M.C."/>
            <person name="Goldman M.H.S."/>
            <person name="Sagot M.-F."/>
            <person name="Pereira M."/>
            <person name="Stoco P.H."/>
            <person name="Teixeira S.M.R."/>
            <person name="de Mendonca-Neto R.P."/>
            <person name="Maciel T.E.F."/>
            <person name="Mendes T.A.O."/>
            <person name="Urmenyi T.P."/>
            <person name="Teixeira M.M.G."/>
            <person name="de Camargo E.F.P."/>
            <person name="de Sousa W."/>
            <person name="Schenkman S."/>
            <person name="de Vasconcelos A.T.R."/>
        </authorList>
    </citation>
    <scope>NUCLEOTIDE SEQUENCE</scope>
</reference>
<dbReference type="EMBL" id="ATMH01007531">
    <property type="protein sequence ID" value="EPY23709.1"/>
    <property type="molecule type" value="Genomic_DNA"/>
</dbReference>
<evidence type="ECO:0000256" key="4">
    <source>
        <dbReference type="ARBA" id="ARBA00023136"/>
    </source>
</evidence>
<accession>S9UXC3</accession>
<keyword evidence="2 5" id="KW-0812">Transmembrane</keyword>
<feature type="transmembrane region" description="Helical" evidence="5">
    <location>
        <begin position="136"/>
        <end position="157"/>
    </location>
</feature>
<evidence type="ECO:0000256" key="5">
    <source>
        <dbReference type="SAM" id="Phobius"/>
    </source>
</evidence>
<comment type="subcellular location">
    <subcellularLocation>
        <location evidence="1">Membrane</location>
        <topology evidence="1">Multi-pass membrane protein</topology>
    </subcellularLocation>
</comment>
<protein>
    <submittedName>
        <fullName evidence="7">Secretory carrier membrane protein 4</fullName>
    </submittedName>
</protein>
<sequence length="225" mass="25331">MPIMITEEMVLAKERENSTRFKELTARQKEIPSALEPEPNFPPECCCIKPIIYHNIREQVPVPQQRFMYALCGLYMTLIGLILYNIIAALVTLFFGGAVIHFGLSFLYLLGLPGAWIVWYFNVYSSVVKLSRIRQVFSILGLFLAFAFDAWMAIGINGLGGCGWLITISAVKNLPCFIVLIIAAILWTLHGVAMFIMMGVFWKTSNVDLRSKQNAAAFNTHTVML</sequence>
<proteinExistence type="predicted"/>
<evidence type="ECO:0000313" key="6">
    <source>
        <dbReference type="EMBL" id="EPY23709.1"/>
    </source>
</evidence>
<dbReference type="Pfam" id="PF04144">
    <property type="entry name" value="SCAMP"/>
    <property type="match status" value="1"/>
</dbReference>
<evidence type="ECO:0000256" key="3">
    <source>
        <dbReference type="ARBA" id="ARBA00022989"/>
    </source>
</evidence>
<evidence type="ECO:0000256" key="1">
    <source>
        <dbReference type="ARBA" id="ARBA00004141"/>
    </source>
</evidence>
<keyword evidence="8" id="KW-1185">Reference proteome</keyword>
<dbReference type="OrthoDB" id="242866at2759"/>
<dbReference type="EMBL" id="ATMH01001137">
    <property type="protein sequence ID" value="EPY35537.1"/>
    <property type="molecule type" value="Genomic_DNA"/>
</dbReference>
<name>S9UXC3_9TRYP</name>